<feature type="region of interest" description="Disordered" evidence="1">
    <location>
        <begin position="271"/>
        <end position="328"/>
    </location>
</feature>
<organism evidence="3 4">
    <name type="scientific">Ignelater luminosus</name>
    <name type="common">Cucubano</name>
    <name type="synonym">Pyrophorus luminosus</name>
    <dbReference type="NCBI Taxonomy" id="2038154"/>
    <lineage>
        <taxon>Eukaryota</taxon>
        <taxon>Metazoa</taxon>
        <taxon>Ecdysozoa</taxon>
        <taxon>Arthropoda</taxon>
        <taxon>Hexapoda</taxon>
        <taxon>Insecta</taxon>
        <taxon>Pterygota</taxon>
        <taxon>Neoptera</taxon>
        <taxon>Endopterygota</taxon>
        <taxon>Coleoptera</taxon>
        <taxon>Polyphaga</taxon>
        <taxon>Elateriformia</taxon>
        <taxon>Elateroidea</taxon>
        <taxon>Elateridae</taxon>
        <taxon>Agrypninae</taxon>
        <taxon>Pyrophorini</taxon>
        <taxon>Ignelater</taxon>
    </lineage>
</organism>
<protein>
    <recommendedName>
        <fullName evidence="2">Mutator-like transposase domain-containing protein</fullName>
    </recommendedName>
</protein>
<dbReference type="EMBL" id="VTPC01071955">
    <property type="protein sequence ID" value="KAF2888993.1"/>
    <property type="molecule type" value="Genomic_DNA"/>
</dbReference>
<feature type="non-terminal residue" evidence="3">
    <location>
        <position position="1"/>
    </location>
</feature>
<reference evidence="3" key="1">
    <citation type="submission" date="2019-08" db="EMBL/GenBank/DDBJ databases">
        <title>The genome of the North American firefly Photinus pyralis.</title>
        <authorList>
            <consortium name="Photinus pyralis genome working group"/>
            <person name="Fallon T.R."/>
            <person name="Sander Lower S.E."/>
            <person name="Weng J.-K."/>
        </authorList>
    </citation>
    <scope>NUCLEOTIDE SEQUENCE</scope>
    <source>
        <strain evidence="3">TRF0915ILg1</strain>
        <tissue evidence="3">Whole body</tissue>
    </source>
</reference>
<gene>
    <name evidence="3" type="ORF">ILUMI_17180</name>
</gene>
<name>A0A8K0CQX8_IGNLU</name>
<evidence type="ECO:0000259" key="2">
    <source>
        <dbReference type="Pfam" id="PF20700"/>
    </source>
</evidence>
<dbReference type="Pfam" id="PF20700">
    <property type="entry name" value="Mutator"/>
    <property type="match status" value="1"/>
</dbReference>
<accession>A0A8K0CQX8</accession>
<evidence type="ECO:0000313" key="3">
    <source>
        <dbReference type="EMBL" id="KAF2888993.1"/>
    </source>
</evidence>
<comment type="caution">
    <text evidence="3">The sequence shown here is derived from an EMBL/GenBank/DDBJ whole genome shotgun (WGS) entry which is preliminary data.</text>
</comment>
<feature type="domain" description="Mutator-like transposase" evidence="2">
    <location>
        <begin position="1"/>
        <end position="179"/>
    </location>
</feature>
<dbReference type="Proteomes" id="UP000801492">
    <property type="component" value="Unassembled WGS sequence"/>
</dbReference>
<dbReference type="AlphaFoldDB" id="A0A8K0CQX8"/>
<evidence type="ECO:0000313" key="4">
    <source>
        <dbReference type="Proteomes" id="UP000801492"/>
    </source>
</evidence>
<dbReference type="OrthoDB" id="8195370at2759"/>
<keyword evidence="4" id="KW-1185">Reference proteome</keyword>
<evidence type="ECO:0000256" key="1">
    <source>
        <dbReference type="SAM" id="MobiDB-lite"/>
    </source>
</evidence>
<sequence length="328" mass="36666">AVIIGKATGKILFLGVRNKYCSVCSRAENKNERSREHVCFKNWNASSGAMESDIIVEGFNESIATHNVRYLKFIADGDSSVFAKIREKVSYGTEVMKIHCTNHAVKNYGKALYKIRNDTSVAVSGRKLLTAKNIKALQDIAMKVLYINAHGLVEDLKAHLLNGPNHVYNDHSKCKQTYCESVGDKENSKILELKNTGIYHHVHGALDRLVAKGHQLIDNETNNRAELYMSIFSNISGLRYNNGIGWQSETWKQITSTSPGKHFKKYVASLQHQEANRKERNKTTSTGVKRKLSFTDPCVSQPAQSAAPDYGPNAVEPPMSETEYNSDQ</sequence>
<dbReference type="InterPro" id="IPR049012">
    <property type="entry name" value="Mutator_transp_dom"/>
</dbReference>
<proteinExistence type="predicted"/>